<dbReference type="HOGENOM" id="CLU_292857_0_0_1"/>
<feature type="compositionally biased region" description="Polar residues" evidence="1">
    <location>
        <begin position="1039"/>
        <end position="1057"/>
    </location>
</feature>
<dbReference type="AlphaFoldDB" id="A0A0C2Y8J9"/>
<evidence type="ECO:0000256" key="1">
    <source>
        <dbReference type="SAM" id="MobiDB-lite"/>
    </source>
</evidence>
<evidence type="ECO:0000313" key="2">
    <source>
        <dbReference type="EMBL" id="KIM46148.1"/>
    </source>
</evidence>
<feature type="region of interest" description="Disordered" evidence="1">
    <location>
        <begin position="1110"/>
        <end position="1135"/>
    </location>
</feature>
<feature type="compositionally biased region" description="Polar residues" evidence="1">
    <location>
        <begin position="1064"/>
        <end position="1074"/>
    </location>
</feature>
<organism evidence="2 3">
    <name type="scientific">Hebeloma cylindrosporum</name>
    <dbReference type="NCBI Taxonomy" id="76867"/>
    <lineage>
        <taxon>Eukaryota</taxon>
        <taxon>Fungi</taxon>
        <taxon>Dikarya</taxon>
        <taxon>Basidiomycota</taxon>
        <taxon>Agaricomycotina</taxon>
        <taxon>Agaricomycetes</taxon>
        <taxon>Agaricomycetidae</taxon>
        <taxon>Agaricales</taxon>
        <taxon>Agaricineae</taxon>
        <taxon>Hymenogastraceae</taxon>
        <taxon>Hebeloma</taxon>
    </lineage>
</organism>
<dbReference type="Proteomes" id="UP000053424">
    <property type="component" value="Unassembled WGS sequence"/>
</dbReference>
<name>A0A0C2Y8J9_HEBCY</name>
<feature type="region of interest" description="Disordered" evidence="1">
    <location>
        <begin position="1011"/>
        <end position="1074"/>
    </location>
</feature>
<feature type="compositionally biased region" description="Pro residues" evidence="1">
    <location>
        <begin position="17"/>
        <end position="27"/>
    </location>
</feature>
<sequence>MSLSKLTASPFHKPSPFEFPRPPPSPPETNSDTVAAGIGVLPSAGALHDYGSPDTTNPLRKSSSIPYHNSGFRESKDRATQRTSKPLIIVIPPSTLIHEHGLGQTASNGPYHRVSHGVVMPLFPSIFGQLTAIAREFNFPSTSGLCLYLHFVEGEVTTTPRISDDSWQTLWAYLSEPSPPNGRRALIAGKIEFDIDLRLARWYSVWVSSLHREISDYAGHYYPSTAPSMIHFRADSRATVADRRSYDDDGGENIHQQSAPITRHVPRKLSLVERFDVSSSRPDIKPTPRVLENPPEKIPSGSQILSTIVQEDEPKTAKQDLKIRVKSWREGAVVTPTHLAASGQTSLDPANLPNHLFLETLVSSPTADEVELKLEDYTWSVSSLGPPSFGDVSPPPCSLAPSVHLANRLEGSVCTTPSAHSSSGPLNDEIYWPASPFTHSVHLASRLEGSFCSTPSICTSSGPSDHEAHWPSSPFLRIPSPDIAQRMYEAIPDTPTTATSWGALLSYPPSPRCASPNPSLDLGERSMSLEFGPPKVYPRSDATSGSLDGVQTGSDIWGGKPWSHIWPYNDGHASRASPIRHRPSIVETHKLTEDKAVVQSAFGYPYLTIYKPLYPHLDIYPSPPCTLRSAFEANSEDWTVYPHNLDHLYPCIGLSQENIVRDMEDYPLFNLYPSITQIASSHSAAYMSPDSFSEIPHLPGYPTFNIYPAVYPYFNLYPDIHNGGGLSSVDPRDYSHFETYPALADEIDHDKDEMSLATTPPPSYPYFNLYPSMYPYVEIYPIAYFPRKDVPGPSLPRNGDRPNERVSAYPYFNLYPSLYPYFDLYPAPYGSRSMLDPSPGRKPNNDKESLSPVLCAGYPSFRLYTSVYPNFDLYPGPYWSMKDVSLRGDANALPALNIRTGYPSFNLYSSIYPFFDLYPTTGSAVQPPPPVNVAPQPKYPHFKLYPAVYPNFDLYLPLPNAPVVQSQRMTRSGSRLTHLELHAMVMMERSFGPIDPTNGLREKSYQIPMTEEDEGVRQLPRSSSLRASGTGKLPLTTKPGVNTPVQTIETIFSSKTSTPRESRPSSILESSNSRAFRGSPVRTASLRRESLVLQRVRAFDNNYENPLEIHKETVSRFPKPPKVPPAPLPMERGRQ</sequence>
<dbReference type="EMBL" id="KN831771">
    <property type="protein sequence ID" value="KIM46148.1"/>
    <property type="molecule type" value="Genomic_DNA"/>
</dbReference>
<feature type="compositionally biased region" description="Polar residues" evidence="1">
    <location>
        <begin position="53"/>
        <end position="67"/>
    </location>
</feature>
<keyword evidence="3" id="KW-1185">Reference proteome</keyword>
<protein>
    <submittedName>
        <fullName evidence="2">Uncharacterized protein</fullName>
    </submittedName>
</protein>
<proteinExistence type="predicted"/>
<dbReference type="STRING" id="686832.A0A0C2Y8J9"/>
<feature type="compositionally biased region" description="Pro residues" evidence="1">
    <location>
        <begin position="1118"/>
        <end position="1128"/>
    </location>
</feature>
<reference evidence="3" key="2">
    <citation type="submission" date="2015-01" db="EMBL/GenBank/DDBJ databases">
        <title>Evolutionary Origins and Diversification of the Mycorrhizal Mutualists.</title>
        <authorList>
            <consortium name="DOE Joint Genome Institute"/>
            <consortium name="Mycorrhizal Genomics Consortium"/>
            <person name="Kohler A."/>
            <person name="Kuo A."/>
            <person name="Nagy L.G."/>
            <person name="Floudas D."/>
            <person name="Copeland A."/>
            <person name="Barry K.W."/>
            <person name="Cichocki N."/>
            <person name="Veneault-Fourrey C."/>
            <person name="LaButti K."/>
            <person name="Lindquist E.A."/>
            <person name="Lipzen A."/>
            <person name="Lundell T."/>
            <person name="Morin E."/>
            <person name="Murat C."/>
            <person name="Riley R."/>
            <person name="Ohm R."/>
            <person name="Sun H."/>
            <person name="Tunlid A."/>
            <person name="Henrissat B."/>
            <person name="Grigoriev I.V."/>
            <person name="Hibbett D.S."/>
            <person name="Martin F."/>
        </authorList>
    </citation>
    <scope>NUCLEOTIDE SEQUENCE [LARGE SCALE GENOMIC DNA]</scope>
    <source>
        <strain evidence="3">h7</strain>
    </source>
</reference>
<reference evidence="2 3" key="1">
    <citation type="submission" date="2014-04" db="EMBL/GenBank/DDBJ databases">
        <authorList>
            <consortium name="DOE Joint Genome Institute"/>
            <person name="Kuo A."/>
            <person name="Gay G."/>
            <person name="Dore J."/>
            <person name="Kohler A."/>
            <person name="Nagy L.G."/>
            <person name="Floudas D."/>
            <person name="Copeland A."/>
            <person name="Barry K.W."/>
            <person name="Cichocki N."/>
            <person name="Veneault-Fourrey C."/>
            <person name="LaButti K."/>
            <person name="Lindquist E.A."/>
            <person name="Lipzen A."/>
            <person name="Lundell T."/>
            <person name="Morin E."/>
            <person name="Murat C."/>
            <person name="Sun H."/>
            <person name="Tunlid A."/>
            <person name="Henrissat B."/>
            <person name="Grigoriev I.V."/>
            <person name="Hibbett D.S."/>
            <person name="Martin F."/>
            <person name="Nordberg H.P."/>
            <person name="Cantor M.N."/>
            <person name="Hua S.X."/>
        </authorList>
    </citation>
    <scope>NUCLEOTIDE SEQUENCE [LARGE SCALE GENOMIC DNA]</scope>
    <source>
        <strain evidence="3">h7</strain>
    </source>
</reference>
<dbReference type="OrthoDB" id="3269353at2759"/>
<gene>
    <name evidence="2" type="ORF">M413DRAFT_441214</name>
</gene>
<feature type="region of interest" description="Disordered" evidence="1">
    <location>
        <begin position="279"/>
        <end position="301"/>
    </location>
</feature>
<accession>A0A0C2Y8J9</accession>
<feature type="region of interest" description="Disordered" evidence="1">
    <location>
        <begin position="1"/>
        <end position="83"/>
    </location>
</feature>
<evidence type="ECO:0000313" key="3">
    <source>
        <dbReference type="Proteomes" id="UP000053424"/>
    </source>
</evidence>
<feature type="compositionally biased region" description="Basic and acidic residues" evidence="1">
    <location>
        <begin position="71"/>
        <end position="80"/>
    </location>
</feature>